<evidence type="ECO:0000256" key="6">
    <source>
        <dbReference type="ARBA" id="ARBA00022840"/>
    </source>
</evidence>
<dbReference type="InterPro" id="IPR011009">
    <property type="entry name" value="Kinase-like_dom_sf"/>
</dbReference>
<gene>
    <name evidence="8" type="ORF">OUZ56_011956</name>
</gene>
<keyword evidence="2" id="KW-0723">Serine/threonine-protein kinase</keyword>
<dbReference type="InterPro" id="IPR050940">
    <property type="entry name" value="Actin_reg-Ser/Thr_kinase"/>
</dbReference>
<dbReference type="Gene3D" id="1.10.510.10">
    <property type="entry name" value="Transferase(Phosphotransferase) domain 1"/>
    <property type="match status" value="1"/>
</dbReference>
<keyword evidence="4" id="KW-0547">Nucleotide-binding</keyword>
<evidence type="ECO:0000313" key="9">
    <source>
        <dbReference type="Proteomes" id="UP001234178"/>
    </source>
</evidence>
<evidence type="ECO:0000256" key="3">
    <source>
        <dbReference type="ARBA" id="ARBA00022679"/>
    </source>
</evidence>
<evidence type="ECO:0000256" key="2">
    <source>
        <dbReference type="ARBA" id="ARBA00022527"/>
    </source>
</evidence>
<proteinExistence type="inferred from homology"/>
<evidence type="ECO:0000259" key="7">
    <source>
        <dbReference type="PROSITE" id="PS50011"/>
    </source>
</evidence>
<comment type="similarity">
    <text evidence="1">Belongs to the protein kinase superfamily. TKL Ser/Thr protein kinase family.</text>
</comment>
<name>A0ABQ9Z1V5_9CRUS</name>
<evidence type="ECO:0000313" key="8">
    <source>
        <dbReference type="EMBL" id="KAK4006798.1"/>
    </source>
</evidence>
<evidence type="ECO:0000256" key="5">
    <source>
        <dbReference type="ARBA" id="ARBA00022777"/>
    </source>
</evidence>
<dbReference type="PANTHER" id="PTHR46485:SF4">
    <property type="entry name" value="LIM DOMAIN KINASE 1"/>
    <property type="match status" value="1"/>
</dbReference>
<reference evidence="8 9" key="1">
    <citation type="journal article" date="2023" name="Nucleic Acids Res.">
        <title>The hologenome of Daphnia magna reveals possible DNA methylation and microbiome-mediated evolution of the host genome.</title>
        <authorList>
            <person name="Chaturvedi A."/>
            <person name="Li X."/>
            <person name="Dhandapani V."/>
            <person name="Marshall H."/>
            <person name="Kissane S."/>
            <person name="Cuenca-Cambronero M."/>
            <person name="Asole G."/>
            <person name="Calvet F."/>
            <person name="Ruiz-Romero M."/>
            <person name="Marangio P."/>
            <person name="Guigo R."/>
            <person name="Rago D."/>
            <person name="Mirbahai L."/>
            <person name="Eastwood N."/>
            <person name="Colbourne J.K."/>
            <person name="Zhou J."/>
            <person name="Mallon E."/>
            <person name="Orsini L."/>
        </authorList>
    </citation>
    <scope>NUCLEOTIDE SEQUENCE [LARGE SCALE GENOMIC DNA]</scope>
    <source>
        <strain evidence="8">LRV0_1</strain>
    </source>
</reference>
<feature type="domain" description="Protein kinase" evidence="7">
    <location>
        <begin position="1"/>
        <end position="161"/>
    </location>
</feature>
<dbReference type="Pfam" id="PF07714">
    <property type="entry name" value="PK_Tyr_Ser-Thr"/>
    <property type="match status" value="1"/>
</dbReference>
<dbReference type="Proteomes" id="UP001234178">
    <property type="component" value="Unassembled WGS sequence"/>
</dbReference>
<dbReference type="PANTHER" id="PTHR46485">
    <property type="entry name" value="LIM DOMAIN KINASE 1"/>
    <property type="match status" value="1"/>
</dbReference>
<dbReference type="InterPro" id="IPR000719">
    <property type="entry name" value="Prot_kinase_dom"/>
</dbReference>
<comment type="caution">
    <text evidence="8">The sequence shown here is derived from an EMBL/GenBank/DDBJ whole genome shotgun (WGS) entry which is preliminary data.</text>
</comment>
<keyword evidence="5" id="KW-0418">Kinase</keyword>
<keyword evidence="6" id="KW-0067">ATP-binding</keyword>
<evidence type="ECO:0000256" key="4">
    <source>
        <dbReference type="ARBA" id="ARBA00022741"/>
    </source>
</evidence>
<keyword evidence="3" id="KW-0808">Transferase</keyword>
<dbReference type="InterPro" id="IPR001245">
    <property type="entry name" value="Ser-Thr/Tyr_kinase_cat_dom"/>
</dbReference>
<dbReference type="EMBL" id="JAOYFB010000002">
    <property type="protein sequence ID" value="KAK4006798.1"/>
    <property type="molecule type" value="Genomic_DNA"/>
</dbReference>
<organism evidence="8 9">
    <name type="scientific">Daphnia magna</name>
    <dbReference type="NCBI Taxonomy" id="35525"/>
    <lineage>
        <taxon>Eukaryota</taxon>
        <taxon>Metazoa</taxon>
        <taxon>Ecdysozoa</taxon>
        <taxon>Arthropoda</taxon>
        <taxon>Crustacea</taxon>
        <taxon>Branchiopoda</taxon>
        <taxon>Diplostraca</taxon>
        <taxon>Cladocera</taxon>
        <taxon>Anomopoda</taxon>
        <taxon>Daphniidae</taxon>
        <taxon>Daphnia</taxon>
    </lineage>
</organism>
<sequence>MEGYAVVMGLKLRESRVLIGWWQIGGFRYPPVPRVFVFWVKFYYSWILHVKLYGIGNDEGGSPHAAPHKSRRPTPSGVFAGGTLKGLLHDSNVPLPWEKRVSFSKDIAAGMAYLHSKSIMHRDLNSNNCLVKEDCSVMVGDFGLARIMRADSPSPTIAPRL</sequence>
<evidence type="ECO:0000256" key="1">
    <source>
        <dbReference type="ARBA" id="ARBA00005843"/>
    </source>
</evidence>
<dbReference type="SUPFAM" id="SSF56112">
    <property type="entry name" value="Protein kinase-like (PK-like)"/>
    <property type="match status" value="1"/>
</dbReference>
<protein>
    <recommendedName>
        <fullName evidence="7">Protein kinase domain-containing protein</fullName>
    </recommendedName>
</protein>
<dbReference type="PROSITE" id="PS50011">
    <property type="entry name" value="PROTEIN_KINASE_DOM"/>
    <property type="match status" value="1"/>
</dbReference>
<accession>A0ABQ9Z1V5</accession>
<keyword evidence="9" id="KW-1185">Reference proteome</keyword>